<dbReference type="FunCoup" id="A0A6J2X8P6">
    <property type="interactions" value="8"/>
</dbReference>
<dbReference type="PANTHER" id="PTHR21694">
    <property type="entry name" value="COILED-COIL DOMAIN-CONTAINING PROTEIN 63"/>
    <property type="match status" value="1"/>
</dbReference>
<dbReference type="CTD" id="42024"/>
<dbReference type="AlphaFoldDB" id="A0A6J2X8P6"/>
<feature type="coiled-coil region" evidence="2">
    <location>
        <begin position="2"/>
        <end position="61"/>
    </location>
</feature>
<evidence type="ECO:0000313" key="5">
    <source>
        <dbReference type="RefSeq" id="XP_030747592.1"/>
    </source>
</evidence>
<dbReference type="GeneID" id="115876057"/>
<keyword evidence="4" id="KW-1185">Reference proteome</keyword>
<dbReference type="Pfam" id="PF21773">
    <property type="entry name" value="ODAD1_CC"/>
    <property type="match status" value="1"/>
</dbReference>
<accession>A0A6J2X8P6</accession>
<evidence type="ECO:0000313" key="4">
    <source>
        <dbReference type="Proteomes" id="UP000504635"/>
    </source>
</evidence>
<dbReference type="OrthoDB" id="6766775at2759"/>
<feature type="coiled-coil region" evidence="2">
    <location>
        <begin position="256"/>
        <end position="283"/>
    </location>
</feature>
<protein>
    <submittedName>
        <fullName evidence="5">Coiled-coil domain-containing protein 63</fullName>
    </submittedName>
</protein>
<evidence type="ECO:0000256" key="2">
    <source>
        <dbReference type="SAM" id="Coils"/>
    </source>
</evidence>
<evidence type="ECO:0000256" key="1">
    <source>
        <dbReference type="ARBA" id="ARBA00023054"/>
    </source>
</evidence>
<sequence length="455" mass="53840">MIAMAEEELARLQRQLRIMEDDRKAFSEETNTKLEKQRKIIQRLKDERAKLYEDINIATCDNQRRKDEKLSKDIYKLLSVYDDYCEKVKVQKEDITEMDIQIKKLEADIRSLRPKSSITDNHFQSQLTTGQKTVKMLQNRLDNMVKKFCAILASNKELREEIDHLLKERNHFNEIWEKLLKDVNAGKKYMVDLIEQAIIAFDQREEWCSKLIALKKRTEMDFVIHSEEMREIQRRLDHYMTLREFLCVKGQKRILKDLEEKERLKKESQIQDLENQLHVYEETLTKIQTFCNEEDIERIASQFLKQEEENFALFNYVNELGHELETLSTAVDDIHEKIDEQIEISAEKAKQRQHTITSLQEDLKIATQQANNDEGDVKNTEQDILKVLHGIEEVFRIIDCDRGPILKLLSENSEINLFNVKIYLGTIEKKLSSIITELYFAEKSMLKNGKKAIGY</sequence>
<dbReference type="InterPro" id="IPR049258">
    <property type="entry name" value="ODAD1_CC"/>
</dbReference>
<dbReference type="InterPro" id="IPR051876">
    <property type="entry name" value="ODA-DC/CCD"/>
</dbReference>
<name>A0A6J2X8P6_SITOR</name>
<gene>
    <name evidence="5" type="primary">LOC115876057</name>
</gene>
<dbReference type="InParanoid" id="A0A6J2X8P6"/>
<keyword evidence="1 2" id="KW-0175">Coiled coil</keyword>
<dbReference type="PANTHER" id="PTHR21694:SF18">
    <property type="entry name" value="COILED-COIL DOMAIN-CONTAINING PROTEIN 63"/>
    <property type="match status" value="1"/>
</dbReference>
<dbReference type="KEGG" id="soy:115876057"/>
<feature type="domain" description="ODAD1 central coiled coil region" evidence="3">
    <location>
        <begin position="131"/>
        <end position="410"/>
    </location>
</feature>
<proteinExistence type="predicted"/>
<organism evidence="4 5">
    <name type="scientific">Sitophilus oryzae</name>
    <name type="common">Rice weevil</name>
    <name type="synonym">Curculio oryzae</name>
    <dbReference type="NCBI Taxonomy" id="7048"/>
    <lineage>
        <taxon>Eukaryota</taxon>
        <taxon>Metazoa</taxon>
        <taxon>Ecdysozoa</taxon>
        <taxon>Arthropoda</taxon>
        <taxon>Hexapoda</taxon>
        <taxon>Insecta</taxon>
        <taxon>Pterygota</taxon>
        <taxon>Neoptera</taxon>
        <taxon>Endopterygota</taxon>
        <taxon>Coleoptera</taxon>
        <taxon>Polyphaga</taxon>
        <taxon>Cucujiformia</taxon>
        <taxon>Curculionidae</taxon>
        <taxon>Dryophthorinae</taxon>
        <taxon>Sitophilus</taxon>
    </lineage>
</organism>
<reference evidence="5" key="1">
    <citation type="submission" date="2025-08" db="UniProtKB">
        <authorList>
            <consortium name="RefSeq"/>
        </authorList>
    </citation>
    <scope>IDENTIFICATION</scope>
    <source>
        <tissue evidence="5">Gonads</tissue>
    </source>
</reference>
<dbReference type="RefSeq" id="XP_030747592.1">
    <property type="nucleotide sequence ID" value="XM_030891732.1"/>
</dbReference>
<evidence type="ECO:0000259" key="3">
    <source>
        <dbReference type="Pfam" id="PF21773"/>
    </source>
</evidence>
<dbReference type="Proteomes" id="UP000504635">
    <property type="component" value="Unplaced"/>
</dbReference>